<dbReference type="EMBL" id="CP029289">
    <property type="protein sequence ID" value="AWR95877.1"/>
    <property type="molecule type" value="Genomic_DNA"/>
</dbReference>
<gene>
    <name evidence="7" type="ORF">DFR85_01980</name>
</gene>
<feature type="transmembrane region" description="Helical" evidence="5">
    <location>
        <begin position="85"/>
        <end position="104"/>
    </location>
</feature>
<dbReference type="OrthoDB" id="9393at2157"/>
<dbReference type="PANTHER" id="PTHR23518:SF2">
    <property type="entry name" value="MAJOR FACILITATOR SUPERFAMILY TRANSPORTER"/>
    <property type="match status" value="1"/>
</dbReference>
<name>A0A2U9IIL8_9CREN</name>
<evidence type="ECO:0000256" key="1">
    <source>
        <dbReference type="ARBA" id="ARBA00004141"/>
    </source>
</evidence>
<dbReference type="Proteomes" id="UP000248044">
    <property type="component" value="Chromosome"/>
</dbReference>
<dbReference type="Pfam" id="PF12832">
    <property type="entry name" value="MFS_1_like"/>
    <property type="match status" value="1"/>
</dbReference>
<keyword evidence="2 5" id="KW-0812">Transmembrane</keyword>
<keyword evidence="8" id="KW-1185">Reference proteome</keyword>
<accession>A0A2U9IIL8</accession>
<keyword evidence="4 5" id="KW-0472">Membrane</keyword>
<evidence type="ECO:0000256" key="5">
    <source>
        <dbReference type="SAM" id="Phobius"/>
    </source>
</evidence>
<dbReference type="GO" id="GO:0016020">
    <property type="term" value="C:membrane"/>
    <property type="evidence" value="ECO:0007669"/>
    <property type="project" value="UniProtKB-SubCell"/>
</dbReference>
<dbReference type="Gene3D" id="1.20.1250.20">
    <property type="entry name" value="MFS general substrate transporter like domains"/>
    <property type="match status" value="1"/>
</dbReference>
<sequence length="406" mass="45045">MFSALFFGIVNGPLSTLVSLEILNLGGNAIDVAYAITSANVVLIPASMFWGIIADRYHLRNIIILGFSLSTLFLSLMYFTYSIPLLTLSYSIFTFFSVAYSTPMNLLVMETSEKSKWAYNFSRLSMLSSIGSLIGLILSTLLVAIIRIFQVYLFLTIFGIMALGSSVLYTPKTIIGIERTSMLHHKESFLTRLKMIPLIFLHFPSVHSFKMFKLSRLLRKPINYLPLLYLAIFIFYISSGLFNTVYPVSLYQGNLSKSEVLGIITEGMLAQIVTFHFTGKLLEKIDEREAASKALLLRGGSYIILGIVTLFPSLLLGAGAIFYPLAAGLAFSTYYSASNTLIFKAVGGRRQGTTLGVYSTLVGIAMFIGSLLSGYISHYYGFITDFIIAGTLLFISSYIFRYIEEG</sequence>
<feature type="transmembrane region" description="Helical" evidence="5">
    <location>
        <begin position="294"/>
        <end position="315"/>
    </location>
</feature>
<feature type="transmembrane region" description="Helical" evidence="5">
    <location>
        <begin position="355"/>
        <end position="376"/>
    </location>
</feature>
<evidence type="ECO:0000256" key="2">
    <source>
        <dbReference type="ARBA" id="ARBA00022692"/>
    </source>
</evidence>
<protein>
    <submittedName>
        <fullName evidence="7">MFS transporter</fullName>
    </submittedName>
</protein>
<dbReference type="GO" id="GO:0022857">
    <property type="term" value="F:transmembrane transporter activity"/>
    <property type="evidence" value="ECO:0007669"/>
    <property type="project" value="InterPro"/>
</dbReference>
<feature type="transmembrane region" description="Helical" evidence="5">
    <location>
        <begin position="59"/>
        <end position="78"/>
    </location>
</feature>
<dbReference type="InterPro" id="IPR020846">
    <property type="entry name" value="MFS_dom"/>
</dbReference>
<reference evidence="7 8" key="1">
    <citation type="submission" date="2018-05" db="EMBL/GenBank/DDBJ databases">
        <title>Complete Genome Sequences of Extremely Thermoacidophilic, Metal-Mobilizing Type-Strain Members of the Archaeal Family Sulfolobaceae: Acidianus brierleyi DSM-1651T, Acidianus sulfidivorans DSM-18786T, Metallosphaera hakonensis DSM-7519T, and Metallosphaera prunae DSM-10039T.</title>
        <authorList>
            <person name="Counts J.A."/>
            <person name="Kelly R.M."/>
        </authorList>
    </citation>
    <scope>NUCLEOTIDE SEQUENCE [LARGE SCALE GENOMIC DNA]</scope>
    <source>
        <strain evidence="7 8">DSM 1651</strain>
    </source>
</reference>
<dbReference type="GeneID" id="36830886"/>
<comment type="subcellular location">
    <subcellularLocation>
        <location evidence="1">Membrane</location>
        <topology evidence="1">Multi-pass membrane protein</topology>
    </subcellularLocation>
</comment>
<keyword evidence="3 5" id="KW-1133">Transmembrane helix</keyword>
<feature type="domain" description="Major facilitator superfamily (MFS) profile" evidence="6">
    <location>
        <begin position="1"/>
        <end position="174"/>
    </location>
</feature>
<evidence type="ECO:0000313" key="8">
    <source>
        <dbReference type="Proteomes" id="UP000248044"/>
    </source>
</evidence>
<feature type="transmembrane region" description="Helical" evidence="5">
    <location>
        <begin position="6"/>
        <end position="25"/>
    </location>
</feature>
<feature type="transmembrane region" description="Helical" evidence="5">
    <location>
        <begin position="227"/>
        <end position="248"/>
    </location>
</feature>
<proteinExistence type="predicted"/>
<dbReference type="KEGG" id="abri:DFR85_01980"/>
<feature type="transmembrane region" description="Helical" evidence="5">
    <location>
        <begin position="321"/>
        <end position="343"/>
    </location>
</feature>
<dbReference type="SUPFAM" id="SSF103473">
    <property type="entry name" value="MFS general substrate transporter"/>
    <property type="match status" value="1"/>
</dbReference>
<dbReference type="AlphaFoldDB" id="A0A2U9IIL8"/>
<dbReference type="PROSITE" id="PS50850">
    <property type="entry name" value="MFS"/>
    <property type="match status" value="2"/>
</dbReference>
<dbReference type="InterPro" id="IPR036259">
    <property type="entry name" value="MFS_trans_sf"/>
</dbReference>
<organism evidence="7 8">
    <name type="scientific">Acidianus brierleyi</name>
    <dbReference type="NCBI Taxonomy" id="41673"/>
    <lineage>
        <taxon>Archaea</taxon>
        <taxon>Thermoproteota</taxon>
        <taxon>Thermoprotei</taxon>
        <taxon>Sulfolobales</taxon>
        <taxon>Sulfolobaceae</taxon>
        <taxon>Acidianus</taxon>
    </lineage>
</organism>
<dbReference type="InterPro" id="IPR024989">
    <property type="entry name" value="MFS_assoc_dom"/>
</dbReference>
<feature type="transmembrane region" description="Helical" evidence="5">
    <location>
        <begin position="151"/>
        <end position="169"/>
    </location>
</feature>
<feature type="transmembrane region" description="Helical" evidence="5">
    <location>
        <begin position="260"/>
        <end position="282"/>
    </location>
</feature>
<dbReference type="PANTHER" id="PTHR23518">
    <property type="entry name" value="C-METHYLTRANSFERASE"/>
    <property type="match status" value="1"/>
</dbReference>
<feature type="transmembrane region" description="Helical" evidence="5">
    <location>
        <begin position="382"/>
        <end position="400"/>
    </location>
</feature>
<feature type="domain" description="Major facilitator superfamily (MFS) profile" evidence="6">
    <location>
        <begin position="224"/>
        <end position="406"/>
    </location>
</feature>
<feature type="transmembrane region" description="Helical" evidence="5">
    <location>
        <begin position="124"/>
        <end position="144"/>
    </location>
</feature>
<evidence type="ECO:0000259" key="6">
    <source>
        <dbReference type="PROSITE" id="PS50850"/>
    </source>
</evidence>
<evidence type="ECO:0000256" key="3">
    <source>
        <dbReference type="ARBA" id="ARBA00022989"/>
    </source>
</evidence>
<feature type="transmembrane region" description="Helical" evidence="5">
    <location>
        <begin position="32"/>
        <end position="53"/>
    </location>
</feature>
<dbReference type="RefSeq" id="WP_110271755.1">
    <property type="nucleotide sequence ID" value="NZ_CP029289.2"/>
</dbReference>
<evidence type="ECO:0000256" key="4">
    <source>
        <dbReference type="ARBA" id="ARBA00023136"/>
    </source>
</evidence>
<evidence type="ECO:0000313" key="7">
    <source>
        <dbReference type="EMBL" id="AWR95877.1"/>
    </source>
</evidence>